<feature type="region of interest" description="Disordered" evidence="1">
    <location>
        <begin position="144"/>
        <end position="171"/>
    </location>
</feature>
<accession>A0AAV5QIH1</accession>
<name>A0AAV5QIH1_9ASCO</name>
<dbReference type="GO" id="GO:0003676">
    <property type="term" value="F:nucleic acid binding"/>
    <property type="evidence" value="ECO:0007669"/>
    <property type="project" value="InterPro"/>
</dbReference>
<protein>
    <recommendedName>
        <fullName evidence="2">DNA/RNA-binding protein Alba-like domain-containing protein</fullName>
    </recommendedName>
</protein>
<feature type="compositionally biased region" description="Low complexity" evidence="1">
    <location>
        <begin position="149"/>
        <end position="163"/>
    </location>
</feature>
<dbReference type="InterPro" id="IPR002775">
    <property type="entry name" value="DNA/RNA-bd_Alba-like"/>
</dbReference>
<reference evidence="3 4" key="1">
    <citation type="journal article" date="2023" name="Elife">
        <title>Identification of key yeast species and microbe-microbe interactions impacting larval growth of Drosophila in the wild.</title>
        <authorList>
            <person name="Mure A."/>
            <person name="Sugiura Y."/>
            <person name="Maeda R."/>
            <person name="Honda K."/>
            <person name="Sakurai N."/>
            <person name="Takahashi Y."/>
            <person name="Watada M."/>
            <person name="Katoh T."/>
            <person name="Gotoh A."/>
            <person name="Gotoh Y."/>
            <person name="Taniguchi I."/>
            <person name="Nakamura K."/>
            <person name="Hayashi T."/>
            <person name="Katayama T."/>
            <person name="Uemura T."/>
            <person name="Hattori Y."/>
        </authorList>
    </citation>
    <scope>NUCLEOTIDE SEQUENCE [LARGE SCALE GENOMIC DNA]</scope>
    <source>
        <strain evidence="3 4">SC-9</strain>
    </source>
</reference>
<feature type="region of interest" description="Disordered" evidence="1">
    <location>
        <begin position="1"/>
        <end position="24"/>
    </location>
</feature>
<dbReference type="AlphaFoldDB" id="A0AAV5QIH1"/>
<feature type="domain" description="DNA/RNA-binding protein Alba-like" evidence="2">
    <location>
        <begin position="86"/>
        <end position="132"/>
    </location>
</feature>
<evidence type="ECO:0000313" key="4">
    <source>
        <dbReference type="Proteomes" id="UP001360560"/>
    </source>
</evidence>
<sequence length="258" mass="29319">MSGIKRPSSEVTLDDTTRPESVVSSVSQNNDLEWVLMSTLSDGIIEVSEKEVQRPELVKLMKDVANGVAESFQDSPTPVNVIKTWEVRVNDNINKRVNQICDQLNNNRDVLLVSSGKDSQKLISVVEIVKQLIVSGDDVVVLSKKKNNDNNNNNTNNNTNNNNQTSEEEKDKKTFKYRCYKQYNKLEFLNVEAQVNIDGKTKKHKRAKLAQLVDPTAKKMMNVPVLCIFLQNVETIDKSTNDYKNLKLINNNWTFQSN</sequence>
<evidence type="ECO:0000256" key="1">
    <source>
        <dbReference type="SAM" id="MobiDB-lite"/>
    </source>
</evidence>
<evidence type="ECO:0000313" key="3">
    <source>
        <dbReference type="EMBL" id="GMM34735.1"/>
    </source>
</evidence>
<dbReference type="GeneID" id="90072714"/>
<dbReference type="Proteomes" id="UP001360560">
    <property type="component" value="Unassembled WGS sequence"/>
</dbReference>
<proteinExistence type="predicted"/>
<evidence type="ECO:0000259" key="2">
    <source>
        <dbReference type="Pfam" id="PF01918"/>
    </source>
</evidence>
<dbReference type="Pfam" id="PF01918">
    <property type="entry name" value="Alba"/>
    <property type="match status" value="1"/>
</dbReference>
<dbReference type="EMBL" id="BTFZ01000003">
    <property type="protein sequence ID" value="GMM34735.1"/>
    <property type="molecule type" value="Genomic_DNA"/>
</dbReference>
<dbReference type="RefSeq" id="XP_064851735.1">
    <property type="nucleotide sequence ID" value="XM_064995663.1"/>
</dbReference>
<comment type="caution">
    <text evidence="3">The sequence shown here is derived from an EMBL/GenBank/DDBJ whole genome shotgun (WGS) entry which is preliminary data.</text>
</comment>
<keyword evidence="4" id="KW-1185">Reference proteome</keyword>
<organism evidence="3 4">
    <name type="scientific">Saccharomycopsis crataegensis</name>
    <dbReference type="NCBI Taxonomy" id="43959"/>
    <lineage>
        <taxon>Eukaryota</taxon>
        <taxon>Fungi</taxon>
        <taxon>Dikarya</taxon>
        <taxon>Ascomycota</taxon>
        <taxon>Saccharomycotina</taxon>
        <taxon>Saccharomycetes</taxon>
        <taxon>Saccharomycopsidaceae</taxon>
        <taxon>Saccharomycopsis</taxon>
    </lineage>
</organism>
<gene>
    <name evidence="3" type="ORF">DASC09_020600</name>
</gene>